<name>A0A821NJB5_9BILA</name>
<keyword evidence="2" id="KW-1185">Reference proteome</keyword>
<sequence length="128" mass="13902">MNEFYEEAPIQVFFSLFLTLTNSSSPHHLNLSPFIERNAPNSNTLFPSPTEMATPSSPVSLTNVYQPSDIVALLEPSSSSDVSANIKPKENSIVNDITNILSPTITNVQSSCSSRVAATANLFQENLL</sequence>
<dbReference type="AlphaFoldDB" id="A0A821NJB5"/>
<reference evidence="1" key="1">
    <citation type="submission" date="2021-02" db="EMBL/GenBank/DDBJ databases">
        <authorList>
            <person name="Nowell W R."/>
        </authorList>
    </citation>
    <scope>NUCLEOTIDE SEQUENCE</scope>
</reference>
<protein>
    <submittedName>
        <fullName evidence="1">Uncharacterized protein</fullName>
    </submittedName>
</protein>
<evidence type="ECO:0000313" key="1">
    <source>
        <dbReference type="EMBL" id="CAF4787392.1"/>
    </source>
</evidence>
<proteinExistence type="predicted"/>
<organism evidence="1 2">
    <name type="scientific">Rotaria socialis</name>
    <dbReference type="NCBI Taxonomy" id="392032"/>
    <lineage>
        <taxon>Eukaryota</taxon>
        <taxon>Metazoa</taxon>
        <taxon>Spiralia</taxon>
        <taxon>Gnathifera</taxon>
        <taxon>Rotifera</taxon>
        <taxon>Eurotatoria</taxon>
        <taxon>Bdelloidea</taxon>
        <taxon>Philodinida</taxon>
        <taxon>Philodinidae</taxon>
        <taxon>Rotaria</taxon>
    </lineage>
</organism>
<dbReference type="Proteomes" id="UP000663873">
    <property type="component" value="Unassembled WGS sequence"/>
</dbReference>
<evidence type="ECO:0000313" key="2">
    <source>
        <dbReference type="Proteomes" id="UP000663873"/>
    </source>
</evidence>
<gene>
    <name evidence="1" type="ORF">UJA718_LOCUS40669</name>
</gene>
<dbReference type="EMBL" id="CAJOBP010045667">
    <property type="protein sequence ID" value="CAF4787392.1"/>
    <property type="molecule type" value="Genomic_DNA"/>
</dbReference>
<comment type="caution">
    <text evidence="1">The sequence shown here is derived from an EMBL/GenBank/DDBJ whole genome shotgun (WGS) entry which is preliminary data.</text>
</comment>
<accession>A0A821NJB5</accession>
<feature type="non-terminal residue" evidence="1">
    <location>
        <position position="1"/>
    </location>
</feature>